<dbReference type="Proteomes" id="UP000665561">
    <property type="component" value="Unassembled WGS sequence"/>
</dbReference>
<reference evidence="2 3" key="1">
    <citation type="submission" date="2020-01" db="EMBL/GenBank/DDBJ databases">
        <title>Paenibacillus soybeanensis sp. nov. isolated from the nodules of soybean (Glycine max(L.) Merr).</title>
        <authorList>
            <person name="Wang H."/>
        </authorList>
    </citation>
    <scope>NUCLEOTIDE SEQUENCE [LARGE SCALE GENOMIC DNA]</scope>
    <source>
        <strain evidence="2 3">T1</strain>
    </source>
</reference>
<gene>
    <name evidence="2" type="ORF">GT019_25155</name>
</gene>
<evidence type="ECO:0000313" key="2">
    <source>
        <dbReference type="EMBL" id="NBD27175.1"/>
    </source>
</evidence>
<name>A0ABW9XX42_9BACL</name>
<comment type="caution">
    <text evidence="2">The sequence shown here is derived from an EMBL/GenBank/DDBJ whole genome shotgun (WGS) entry which is preliminary data.</text>
</comment>
<sequence length="67" mass="7442">MGSKQEFVVVVVVVPFSEIKKFVVIDIVGGTVLYYMLLLPLHSVLAAMTGSMVGPLLIRRTLKKRPR</sequence>
<evidence type="ECO:0000256" key="1">
    <source>
        <dbReference type="SAM" id="Phobius"/>
    </source>
</evidence>
<keyword evidence="1" id="KW-0812">Transmembrane</keyword>
<dbReference type="EMBL" id="JAAAMV010000025">
    <property type="protein sequence ID" value="NBD27175.1"/>
    <property type="molecule type" value="Genomic_DNA"/>
</dbReference>
<dbReference type="RefSeq" id="WP_161746191.1">
    <property type="nucleotide sequence ID" value="NZ_JAAAMV010000025.1"/>
</dbReference>
<evidence type="ECO:0000313" key="3">
    <source>
        <dbReference type="Proteomes" id="UP000665561"/>
    </source>
</evidence>
<keyword evidence="1" id="KW-0472">Membrane</keyword>
<accession>A0ABW9XX42</accession>
<keyword evidence="3" id="KW-1185">Reference proteome</keyword>
<protein>
    <submittedName>
        <fullName evidence="2">Uncharacterized protein</fullName>
    </submittedName>
</protein>
<proteinExistence type="predicted"/>
<feature type="transmembrane region" description="Helical" evidence="1">
    <location>
        <begin position="32"/>
        <end position="58"/>
    </location>
</feature>
<keyword evidence="1" id="KW-1133">Transmembrane helix</keyword>
<organism evidence="2 3">
    <name type="scientific">Paenibacillus glycinis</name>
    <dbReference type="NCBI Taxonomy" id="2697035"/>
    <lineage>
        <taxon>Bacteria</taxon>
        <taxon>Bacillati</taxon>
        <taxon>Bacillota</taxon>
        <taxon>Bacilli</taxon>
        <taxon>Bacillales</taxon>
        <taxon>Paenibacillaceae</taxon>
        <taxon>Paenibacillus</taxon>
    </lineage>
</organism>